<dbReference type="Pfam" id="PF12697">
    <property type="entry name" value="Abhydrolase_6"/>
    <property type="match status" value="1"/>
</dbReference>
<dbReference type="GO" id="GO:0016787">
    <property type="term" value="F:hydrolase activity"/>
    <property type="evidence" value="ECO:0007669"/>
    <property type="project" value="UniProtKB-KW"/>
</dbReference>
<comment type="caution">
    <text evidence="2">The sequence shown here is derived from an EMBL/GenBank/DDBJ whole genome shotgun (WGS) entry which is preliminary data.</text>
</comment>
<protein>
    <submittedName>
        <fullName evidence="2">Alpha/beta fold hydrolase</fullName>
    </submittedName>
</protein>
<evidence type="ECO:0000313" key="3">
    <source>
        <dbReference type="Proteomes" id="UP000823891"/>
    </source>
</evidence>
<evidence type="ECO:0000259" key="1">
    <source>
        <dbReference type="Pfam" id="PF12697"/>
    </source>
</evidence>
<reference evidence="2" key="1">
    <citation type="journal article" date="2021" name="PeerJ">
        <title>Extensive microbial diversity within the chicken gut microbiome revealed by metagenomics and culture.</title>
        <authorList>
            <person name="Gilroy R."/>
            <person name="Ravi A."/>
            <person name="Getino M."/>
            <person name="Pursley I."/>
            <person name="Horton D.L."/>
            <person name="Alikhan N.F."/>
            <person name="Baker D."/>
            <person name="Gharbi K."/>
            <person name="Hall N."/>
            <person name="Watson M."/>
            <person name="Adriaenssens E.M."/>
            <person name="Foster-Nyarko E."/>
            <person name="Jarju S."/>
            <person name="Secka A."/>
            <person name="Antonio M."/>
            <person name="Oren A."/>
            <person name="Chaudhuri R.R."/>
            <person name="La Ragione R."/>
            <person name="Hildebrand F."/>
            <person name="Pallen M.J."/>
        </authorList>
    </citation>
    <scope>NUCLEOTIDE SEQUENCE</scope>
    <source>
        <strain evidence="2">USAMLcec2-132</strain>
    </source>
</reference>
<dbReference type="Proteomes" id="UP000823891">
    <property type="component" value="Unassembled WGS sequence"/>
</dbReference>
<keyword evidence="2" id="KW-0378">Hydrolase</keyword>
<accession>A0A9D2NJ23</accession>
<dbReference type="InterPro" id="IPR029058">
    <property type="entry name" value="AB_hydrolase_fold"/>
</dbReference>
<dbReference type="Gene3D" id="3.40.50.1820">
    <property type="entry name" value="alpha/beta hydrolase"/>
    <property type="match status" value="1"/>
</dbReference>
<proteinExistence type="predicted"/>
<reference evidence="2" key="2">
    <citation type="submission" date="2021-04" db="EMBL/GenBank/DDBJ databases">
        <authorList>
            <person name="Gilroy R."/>
        </authorList>
    </citation>
    <scope>NUCLEOTIDE SEQUENCE</scope>
    <source>
        <strain evidence="2">USAMLcec2-132</strain>
    </source>
</reference>
<dbReference type="InterPro" id="IPR000073">
    <property type="entry name" value="AB_hydrolase_1"/>
</dbReference>
<dbReference type="PANTHER" id="PTHR46438:SF2">
    <property type="entry name" value="ALPHA_BETA-HYDROLASES SUPERFAMILY PROTEIN"/>
    <property type="match status" value="1"/>
</dbReference>
<organism evidence="2 3">
    <name type="scientific">Candidatus Eisenbergiella merdavium</name>
    <dbReference type="NCBI Taxonomy" id="2838551"/>
    <lineage>
        <taxon>Bacteria</taxon>
        <taxon>Bacillati</taxon>
        <taxon>Bacillota</taxon>
        <taxon>Clostridia</taxon>
        <taxon>Lachnospirales</taxon>
        <taxon>Lachnospiraceae</taxon>
        <taxon>Eisenbergiella</taxon>
    </lineage>
</organism>
<dbReference type="SUPFAM" id="SSF53474">
    <property type="entry name" value="alpha/beta-Hydrolases"/>
    <property type="match status" value="1"/>
</dbReference>
<feature type="domain" description="AB hydrolase-1" evidence="1">
    <location>
        <begin position="62"/>
        <end position="281"/>
    </location>
</feature>
<evidence type="ECO:0000313" key="2">
    <source>
        <dbReference type="EMBL" id="HJC25317.1"/>
    </source>
</evidence>
<dbReference type="AlphaFoldDB" id="A0A9D2NJ23"/>
<sequence length="314" mass="35372">MTKKTGTIIALTGLAALTMHIINKVEFSLSTVNNALSSPNNKYYEWRFGKIRYTQMGSGSPVLLLHDLTAGSSSHEFSKIADELAKKHEVYTMDLLGYGLSDKPNITYTSYLYVQSIIDFIKNVIGEKTDILATGDSASIAVMCAHNDGEAVDRIVLINPQSLSRLNRIPSKRTKLLKLLIDTPVLGTFVYNMITTKGAFRKQFGEKYFYNPGMISEGILEAWREASHHPDHNAKYSYASYMGRYMNTNILHALKQVDHSIYIIYGTEKIDNQTTVDSYLSYNPSIEAFPISYTRQYPHLERSKAVLDQLAILL</sequence>
<gene>
    <name evidence="2" type="ORF">H9761_16715</name>
</gene>
<dbReference type="PANTHER" id="PTHR46438">
    <property type="entry name" value="ALPHA/BETA-HYDROLASES SUPERFAMILY PROTEIN"/>
    <property type="match status" value="1"/>
</dbReference>
<name>A0A9D2NJ23_9FIRM</name>
<dbReference type="EMBL" id="DWWS01000062">
    <property type="protein sequence ID" value="HJC25317.1"/>
    <property type="molecule type" value="Genomic_DNA"/>
</dbReference>